<dbReference type="Proteomes" id="UP001202328">
    <property type="component" value="Unassembled WGS sequence"/>
</dbReference>
<name>A0AAD4T7A1_9MAGN</name>
<gene>
    <name evidence="2" type="ORF">MKW98_024858</name>
</gene>
<dbReference type="AlphaFoldDB" id="A0AAD4T7A1"/>
<proteinExistence type="predicted"/>
<dbReference type="EMBL" id="JAJJMB010005149">
    <property type="protein sequence ID" value="KAI3940451.1"/>
    <property type="molecule type" value="Genomic_DNA"/>
</dbReference>
<organism evidence="2 3">
    <name type="scientific">Papaver atlanticum</name>
    <dbReference type="NCBI Taxonomy" id="357466"/>
    <lineage>
        <taxon>Eukaryota</taxon>
        <taxon>Viridiplantae</taxon>
        <taxon>Streptophyta</taxon>
        <taxon>Embryophyta</taxon>
        <taxon>Tracheophyta</taxon>
        <taxon>Spermatophyta</taxon>
        <taxon>Magnoliopsida</taxon>
        <taxon>Ranunculales</taxon>
        <taxon>Papaveraceae</taxon>
        <taxon>Papaveroideae</taxon>
        <taxon>Papaver</taxon>
    </lineage>
</organism>
<evidence type="ECO:0000256" key="1">
    <source>
        <dbReference type="SAM" id="Phobius"/>
    </source>
</evidence>
<keyword evidence="1" id="KW-0812">Transmembrane</keyword>
<accession>A0AAD4T7A1</accession>
<protein>
    <submittedName>
        <fullName evidence="2">Uncharacterized protein</fullName>
    </submittedName>
</protein>
<keyword evidence="1" id="KW-1133">Transmembrane helix</keyword>
<sequence>MYWGSFYRNVIYIAWDCWLHLFDFIAVVRVLISGDFPKALSLQIGRGESIGDAALLANATDDLKLRFWPHQS</sequence>
<feature type="transmembrane region" description="Helical" evidence="1">
    <location>
        <begin position="12"/>
        <end position="32"/>
    </location>
</feature>
<reference evidence="2" key="1">
    <citation type="submission" date="2022-04" db="EMBL/GenBank/DDBJ databases">
        <title>A functionally conserved STORR gene fusion in Papaver species that diverged 16.8 million years ago.</title>
        <authorList>
            <person name="Catania T."/>
        </authorList>
    </citation>
    <scope>NUCLEOTIDE SEQUENCE</scope>
    <source>
        <strain evidence="2">S-188037</strain>
    </source>
</reference>
<comment type="caution">
    <text evidence="2">The sequence shown here is derived from an EMBL/GenBank/DDBJ whole genome shotgun (WGS) entry which is preliminary data.</text>
</comment>
<evidence type="ECO:0000313" key="3">
    <source>
        <dbReference type="Proteomes" id="UP001202328"/>
    </source>
</evidence>
<keyword evidence="3" id="KW-1185">Reference proteome</keyword>
<keyword evidence="1" id="KW-0472">Membrane</keyword>
<evidence type="ECO:0000313" key="2">
    <source>
        <dbReference type="EMBL" id="KAI3940451.1"/>
    </source>
</evidence>